<dbReference type="FunFam" id="3.60.15.30:FF:000001">
    <property type="entry name" value="Alkyl/aryl-sulfatase BDS1"/>
    <property type="match status" value="1"/>
</dbReference>
<protein>
    <recommendedName>
        <fullName evidence="5">Metallo-beta-lactamase domain-containing protein</fullName>
    </recommendedName>
</protein>
<dbReference type="InterPro" id="IPR001279">
    <property type="entry name" value="Metallo-B-lactamas"/>
</dbReference>
<evidence type="ECO:0000259" key="5">
    <source>
        <dbReference type="SMART" id="SM00849"/>
    </source>
</evidence>
<keyword evidence="2" id="KW-0378">Hydrolase</keyword>
<dbReference type="InterPro" id="IPR052195">
    <property type="entry name" value="Bact_Alkyl/Aryl-Sulfatase"/>
</dbReference>
<dbReference type="GO" id="GO:0018741">
    <property type="term" value="F:linear primary-alkylsulfatase activity"/>
    <property type="evidence" value="ECO:0007669"/>
    <property type="project" value="InterPro"/>
</dbReference>
<dbReference type="Proteomes" id="UP000184383">
    <property type="component" value="Unassembled WGS sequence"/>
</dbReference>
<dbReference type="Gene3D" id="1.25.40.880">
    <property type="entry name" value="Alkyl sulfatase, dimerisation domain"/>
    <property type="match status" value="1"/>
</dbReference>
<dbReference type="Pfam" id="PF14863">
    <property type="entry name" value="Alkyl_sulf_dimr"/>
    <property type="match status" value="1"/>
</dbReference>
<dbReference type="EMBL" id="KV878211">
    <property type="protein sequence ID" value="OJJ36429.1"/>
    <property type="molecule type" value="Genomic_DNA"/>
</dbReference>
<dbReference type="Gene3D" id="3.60.15.30">
    <property type="entry name" value="Metallo-beta-lactamase domain"/>
    <property type="match status" value="1"/>
</dbReference>
<dbReference type="InterPro" id="IPR029228">
    <property type="entry name" value="Alkyl_sulf_dimr"/>
</dbReference>
<evidence type="ECO:0000256" key="2">
    <source>
        <dbReference type="ARBA" id="ARBA00022801"/>
    </source>
</evidence>
<dbReference type="GeneID" id="63753198"/>
<gene>
    <name evidence="6" type="ORF">ASPWEDRAFT_49919</name>
</gene>
<dbReference type="InterPro" id="IPR036527">
    <property type="entry name" value="SCP2_sterol-bd_dom_sf"/>
</dbReference>
<evidence type="ECO:0000256" key="3">
    <source>
        <dbReference type="ARBA" id="ARBA00022833"/>
    </source>
</evidence>
<dbReference type="SMART" id="SM00849">
    <property type="entry name" value="Lactamase_B"/>
    <property type="match status" value="1"/>
</dbReference>
<dbReference type="GO" id="GO:0046872">
    <property type="term" value="F:metal ion binding"/>
    <property type="evidence" value="ECO:0007669"/>
    <property type="project" value="UniProtKB-KW"/>
</dbReference>
<dbReference type="Pfam" id="PF14864">
    <property type="entry name" value="Alkyl_sulf_C"/>
    <property type="match status" value="1"/>
</dbReference>
<feature type="domain" description="Metallo-beta-lactamase" evidence="5">
    <location>
        <begin position="83"/>
        <end position="301"/>
    </location>
</feature>
<dbReference type="OrthoDB" id="449487at2759"/>
<dbReference type="InterPro" id="IPR038536">
    <property type="entry name" value="Alkyl/aryl-sulf_dimr_sf"/>
</dbReference>
<evidence type="ECO:0000256" key="4">
    <source>
        <dbReference type="ARBA" id="ARBA00033751"/>
    </source>
</evidence>
<organism evidence="6 7">
    <name type="scientific">Aspergillus wentii DTO 134E9</name>
    <dbReference type="NCBI Taxonomy" id="1073089"/>
    <lineage>
        <taxon>Eukaryota</taxon>
        <taxon>Fungi</taxon>
        <taxon>Dikarya</taxon>
        <taxon>Ascomycota</taxon>
        <taxon>Pezizomycotina</taxon>
        <taxon>Eurotiomycetes</taxon>
        <taxon>Eurotiomycetidae</taxon>
        <taxon>Eurotiales</taxon>
        <taxon>Aspergillaceae</taxon>
        <taxon>Aspergillus</taxon>
        <taxon>Aspergillus subgen. Cremei</taxon>
    </lineage>
</organism>
<dbReference type="SUPFAM" id="SSF56281">
    <property type="entry name" value="Metallo-hydrolase/oxidoreductase"/>
    <property type="match status" value="1"/>
</dbReference>
<keyword evidence="3" id="KW-0862">Zinc</keyword>
<dbReference type="GO" id="GO:0018909">
    <property type="term" value="P:dodecyl sulfate metabolic process"/>
    <property type="evidence" value="ECO:0007669"/>
    <property type="project" value="InterPro"/>
</dbReference>
<dbReference type="Pfam" id="PF00753">
    <property type="entry name" value="Lactamase_B"/>
    <property type="match status" value="1"/>
</dbReference>
<dbReference type="InterPro" id="IPR036866">
    <property type="entry name" value="RibonucZ/Hydroxyglut_hydro"/>
</dbReference>
<proteinExistence type="inferred from homology"/>
<name>A0A1L9RN97_ASPWE</name>
<dbReference type="Gene3D" id="3.30.1050.10">
    <property type="entry name" value="SCP2 sterol-binding domain"/>
    <property type="match status" value="1"/>
</dbReference>
<evidence type="ECO:0000313" key="7">
    <source>
        <dbReference type="Proteomes" id="UP000184383"/>
    </source>
</evidence>
<dbReference type="GO" id="GO:0046983">
    <property type="term" value="F:protein dimerization activity"/>
    <property type="evidence" value="ECO:0007669"/>
    <property type="project" value="InterPro"/>
</dbReference>
<dbReference type="PANTHER" id="PTHR43223">
    <property type="entry name" value="ALKYL/ARYL-SULFATASE"/>
    <property type="match status" value="1"/>
</dbReference>
<accession>A0A1L9RN97</accession>
<dbReference type="CDD" id="cd07710">
    <property type="entry name" value="arylsulfatase_Sdsa1-like_MBL-fold"/>
    <property type="match status" value="1"/>
</dbReference>
<evidence type="ECO:0000313" key="6">
    <source>
        <dbReference type="EMBL" id="OJJ36429.1"/>
    </source>
</evidence>
<comment type="similarity">
    <text evidence="4">Belongs to the metallo-beta-lactamase superfamily. Type III sulfatase family.</text>
</comment>
<keyword evidence="7" id="KW-1185">Reference proteome</keyword>
<keyword evidence="1" id="KW-0479">Metal-binding</keyword>
<dbReference type="AlphaFoldDB" id="A0A1L9RN97"/>
<dbReference type="SUPFAM" id="SSF55718">
    <property type="entry name" value="SCP-like"/>
    <property type="match status" value="1"/>
</dbReference>
<dbReference type="InterPro" id="IPR044097">
    <property type="entry name" value="Bds1/SdsA1_MBL-fold"/>
</dbReference>
<evidence type="ECO:0000256" key="1">
    <source>
        <dbReference type="ARBA" id="ARBA00022723"/>
    </source>
</evidence>
<reference evidence="7" key="1">
    <citation type="journal article" date="2017" name="Genome Biol.">
        <title>Comparative genomics reveals high biological diversity and specific adaptations in the industrially and medically important fungal genus Aspergillus.</title>
        <authorList>
            <person name="de Vries R.P."/>
            <person name="Riley R."/>
            <person name="Wiebenga A."/>
            <person name="Aguilar-Osorio G."/>
            <person name="Amillis S."/>
            <person name="Uchima C.A."/>
            <person name="Anderluh G."/>
            <person name="Asadollahi M."/>
            <person name="Askin M."/>
            <person name="Barry K."/>
            <person name="Battaglia E."/>
            <person name="Bayram O."/>
            <person name="Benocci T."/>
            <person name="Braus-Stromeyer S.A."/>
            <person name="Caldana C."/>
            <person name="Canovas D."/>
            <person name="Cerqueira G.C."/>
            <person name="Chen F."/>
            <person name="Chen W."/>
            <person name="Choi C."/>
            <person name="Clum A."/>
            <person name="Dos Santos R.A."/>
            <person name="Damasio A.R."/>
            <person name="Diallinas G."/>
            <person name="Emri T."/>
            <person name="Fekete E."/>
            <person name="Flipphi M."/>
            <person name="Freyberg S."/>
            <person name="Gallo A."/>
            <person name="Gournas C."/>
            <person name="Habgood R."/>
            <person name="Hainaut M."/>
            <person name="Harispe M.L."/>
            <person name="Henrissat B."/>
            <person name="Hilden K.S."/>
            <person name="Hope R."/>
            <person name="Hossain A."/>
            <person name="Karabika E."/>
            <person name="Karaffa L."/>
            <person name="Karanyi Z."/>
            <person name="Krasevec N."/>
            <person name="Kuo A."/>
            <person name="Kusch H."/>
            <person name="LaButti K."/>
            <person name="Lagendijk E.L."/>
            <person name="Lapidus A."/>
            <person name="Levasseur A."/>
            <person name="Lindquist E."/>
            <person name="Lipzen A."/>
            <person name="Logrieco A.F."/>
            <person name="MacCabe A."/>
            <person name="Maekelae M.R."/>
            <person name="Malavazi I."/>
            <person name="Melin P."/>
            <person name="Meyer V."/>
            <person name="Mielnichuk N."/>
            <person name="Miskei M."/>
            <person name="Molnar A.P."/>
            <person name="Mule G."/>
            <person name="Ngan C.Y."/>
            <person name="Orejas M."/>
            <person name="Orosz E."/>
            <person name="Ouedraogo J.P."/>
            <person name="Overkamp K.M."/>
            <person name="Park H.-S."/>
            <person name="Perrone G."/>
            <person name="Piumi F."/>
            <person name="Punt P.J."/>
            <person name="Ram A.F."/>
            <person name="Ramon A."/>
            <person name="Rauscher S."/>
            <person name="Record E."/>
            <person name="Riano-Pachon D.M."/>
            <person name="Robert V."/>
            <person name="Roehrig J."/>
            <person name="Ruller R."/>
            <person name="Salamov A."/>
            <person name="Salih N.S."/>
            <person name="Samson R.A."/>
            <person name="Sandor E."/>
            <person name="Sanguinetti M."/>
            <person name="Schuetze T."/>
            <person name="Sepcic K."/>
            <person name="Shelest E."/>
            <person name="Sherlock G."/>
            <person name="Sophianopoulou V."/>
            <person name="Squina F.M."/>
            <person name="Sun H."/>
            <person name="Susca A."/>
            <person name="Todd R.B."/>
            <person name="Tsang A."/>
            <person name="Unkles S.E."/>
            <person name="van de Wiele N."/>
            <person name="van Rossen-Uffink D."/>
            <person name="Oliveira J.V."/>
            <person name="Vesth T.C."/>
            <person name="Visser J."/>
            <person name="Yu J.-H."/>
            <person name="Zhou M."/>
            <person name="Andersen M.R."/>
            <person name="Archer D.B."/>
            <person name="Baker S.E."/>
            <person name="Benoit I."/>
            <person name="Brakhage A.A."/>
            <person name="Braus G.H."/>
            <person name="Fischer R."/>
            <person name="Frisvad J.C."/>
            <person name="Goldman G.H."/>
            <person name="Houbraken J."/>
            <person name="Oakley B."/>
            <person name="Pocsi I."/>
            <person name="Scazzocchio C."/>
            <person name="Seiboth B."/>
            <person name="vanKuyk P.A."/>
            <person name="Wortman J."/>
            <person name="Dyer P.S."/>
            <person name="Grigoriev I.V."/>
        </authorList>
    </citation>
    <scope>NUCLEOTIDE SEQUENCE [LARGE SCALE GENOMIC DNA]</scope>
    <source>
        <strain evidence="7">DTO 134E9</strain>
    </source>
</reference>
<dbReference type="PANTHER" id="PTHR43223:SF1">
    <property type="entry name" value="ALKYL_ARYL-SULFATASE BDS1"/>
    <property type="match status" value="1"/>
</dbReference>
<dbReference type="RefSeq" id="XP_040690105.1">
    <property type="nucleotide sequence ID" value="XM_040837350.1"/>
</dbReference>
<dbReference type="VEuPathDB" id="FungiDB:ASPWEDRAFT_49919"/>
<dbReference type="InterPro" id="IPR029229">
    <property type="entry name" value="Alkyl_sulf_C"/>
</dbReference>
<sequence length="592" mass="65796">MVEPSFTDKTDFENASKGFIATLDAPLIHSNNRPIWNTNAYDFLNAECPSTANPKLWRLAQVTSIHGLFKVTDGVYQVRGLDLANMTIVEGKEGIIVIDPLTSAECASSALELYRKHCGNRPVKAVMYSHSHIDHFGGAKGVLELTEDIPIVAPEGFTEEATSENIYVGNAMQRRAMYMYGTRLPKSSEGPLGCAIGMGVSMGSSSLVPPNTHITATGQEMVVDDVKFVFQMVPDSEAPAEMNFYLPERKALYIAECATHGLHNIITLRGAQVRDAKAWAKYLDESLVLFGEEAEVLFAGHQWPTWGREEISTFISQQRDLYAYLHDQTVRMMNTGMTGIEIADILTLPPALQKAWHTQGFYGSVSHNVKGVYQRYMGWFDGNPAHLWEYPPVESARRYVDCMGGIEEVVTKAEKYAEGGDLRFAATLLGHAVALDANHERAKMRLASVFERLGYGAENATWRNFYLSGAQDLRLGPFVPPPGQIKLANRLNPQQSVDQWFSILSVRMNGPKAAEESFAIDIHVLDEEKWWRLIVSNGVLTHRSASDRKDLVGKAELSLEMSKKELGGILNGDIDSDREGWELLLKLLSFVS</sequence>